<organism evidence="3 4">
    <name type="scientific">Thermofilum adornatum 1505</name>
    <dbReference type="NCBI Taxonomy" id="697581"/>
    <lineage>
        <taxon>Archaea</taxon>
        <taxon>Thermoproteota</taxon>
        <taxon>Thermoprotei</taxon>
        <taxon>Thermofilales</taxon>
        <taxon>Thermofilaceae</taxon>
        <taxon>Thermofilum</taxon>
    </lineage>
</organism>
<sequence length="102" mass="11025">MCWGTPAVVLELSQDGSTAKVDYGDGVVREVFVGITEEKLSRGDIVMVHAGVIISKLTPEGLREEIEFINGILQEAGESENLLAQLRQNVIELAEKIKSGNA</sequence>
<dbReference type="RefSeq" id="WP_020963173.1">
    <property type="nucleotide sequence ID" value="NZ_CP007493.1"/>
</dbReference>
<dbReference type="AlphaFoldDB" id="A0A3G1A4U2"/>
<proteinExistence type="inferred from homology"/>
<name>A0A3G1A4U2_9CREN</name>
<dbReference type="Proteomes" id="UP000266720">
    <property type="component" value="Chromosome"/>
</dbReference>
<evidence type="ECO:0000256" key="2">
    <source>
        <dbReference type="SAM" id="Coils"/>
    </source>
</evidence>
<protein>
    <recommendedName>
        <fullName evidence="5">Hydrogenase expression/formation protein HypC</fullName>
    </recommendedName>
</protein>
<evidence type="ECO:0008006" key="5">
    <source>
        <dbReference type="Google" id="ProtNLM"/>
    </source>
</evidence>
<dbReference type="GeneID" id="25406061"/>
<dbReference type="STRING" id="697581.TCARB_0613"/>
<dbReference type="SUPFAM" id="SSF159127">
    <property type="entry name" value="HupF/HypC-like"/>
    <property type="match status" value="1"/>
</dbReference>
<dbReference type="Pfam" id="PF01455">
    <property type="entry name" value="HupF_HypC"/>
    <property type="match status" value="1"/>
</dbReference>
<comment type="similarity">
    <text evidence="1">Belongs to the HupF/HypC family.</text>
</comment>
<feature type="coiled-coil region" evidence="2">
    <location>
        <begin position="69"/>
        <end position="96"/>
    </location>
</feature>
<evidence type="ECO:0000313" key="4">
    <source>
        <dbReference type="Proteomes" id="UP000266720"/>
    </source>
</evidence>
<evidence type="ECO:0000256" key="1">
    <source>
        <dbReference type="ARBA" id="ARBA00006018"/>
    </source>
</evidence>
<dbReference type="EMBL" id="CP007493">
    <property type="protein sequence ID" value="AJB41669.1"/>
    <property type="molecule type" value="Genomic_DNA"/>
</dbReference>
<dbReference type="InterPro" id="IPR001109">
    <property type="entry name" value="Hydrogenase_HupF/HypC"/>
</dbReference>
<evidence type="ECO:0000313" key="3">
    <source>
        <dbReference type="EMBL" id="AJB41669.1"/>
    </source>
</evidence>
<reference evidence="4" key="1">
    <citation type="book" date="2010" name="EXTREMOPHILES" publisher="0:0-0">
        <title>Complete genome sequences of ten hyperthermophilic archaea reveal their metabolic capabilities and possible ecological roles.</title>
        <editorList>
            <person name="?"/>
        </editorList>
        <authorList>
            <person name="Ravin N.V."/>
            <person name="Mardanov A.V."/>
            <person name="Bonch-Osmolovskaya E.A."/>
            <person name="Skryabin K.G."/>
        </authorList>
    </citation>
    <scope>NUCLEOTIDE SEQUENCE [LARGE SCALE GENOMIC DNA]</scope>
    <source>
        <strain evidence="4">1505</strain>
    </source>
</reference>
<keyword evidence="2" id="KW-0175">Coiled coil</keyword>
<gene>
    <name evidence="3" type="ORF">TCARB_0613</name>
</gene>
<dbReference type="GeneID" id="16574172"/>
<dbReference type="Gene3D" id="2.30.30.140">
    <property type="match status" value="1"/>
</dbReference>
<dbReference type="KEGG" id="tcb:TCARB_0613"/>
<accession>A0A3G1A4U2</accession>